<dbReference type="PANTHER" id="PTHR40606">
    <property type="match status" value="1"/>
</dbReference>
<protein>
    <submittedName>
        <fullName evidence="2">DUF1508 domain-containing protein</fullName>
    </submittedName>
</protein>
<organism evidence="2 3">
    <name type="scientific">Herbidospora solisilvae</name>
    <dbReference type="NCBI Taxonomy" id="2696284"/>
    <lineage>
        <taxon>Bacteria</taxon>
        <taxon>Bacillati</taxon>
        <taxon>Actinomycetota</taxon>
        <taxon>Actinomycetes</taxon>
        <taxon>Streptosporangiales</taxon>
        <taxon>Streptosporangiaceae</taxon>
        <taxon>Herbidospora</taxon>
    </lineage>
</organism>
<feature type="domain" description="DUF1508" evidence="1">
    <location>
        <begin position="10"/>
        <end position="57"/>
    </location>
</feature>
<dbReference type="InterPro" id="IPR051141">
    <property type="entry name" value="UPF0339_domain"/>
</dbReference>
<dbReference type="InterPro" id="IPR010879">
    <property type="entry name" value="DUF1508"/>
</dbReference>
<dbReference type="Pfam" id="PF07411">
    <property type="entry name" value="DUF1508"/>
    <property type="match status" value="1"/>
</dbReference>
<name>A0A7C9JE57_9ACTN</name>
<evidence type="ECO:0000313" key="3">
    <source>
        <dbReference type="Proteomes" id="UP000479526"/>
    </source>
</evidence>
<dbReference type="SUPFAM" id="SSF160113">
    <property type="entry name" value="YegP-like"/>
    <property type="match status" value="1"/>
</dbReference>
<dbReference type="Gene3D" id="2.30.29.80">
    <property type="match status" value="1"/>
</dbReference>
<dbReference type="AlphaFoldDB" id="A0A7C9JE57"/>
<sequence>MASRFVISRDAAGAYRFRLVLGNGQTIAVSEAFTSRAACVNGIESVRRTAPEAALDDSEL</sequence>
<reference evidence="2 3" key="1">
    <citation type="submission" date="2020-01" db="EMBL/GenBank/DDBJ databases">
        <title>Herbidospora sp. NEAU-GS84 nov., a novel actinomycete isolated from soil.</title>
        <authorList>
            <person name="Han L."/>
        </authorList>
    </citation>
    <scope>NUCLEOTIDE SEQUENCE [LARGE SCALE GENOMIC DNA]</scope>
    <source>
        <strain evidence="2 3">NEAU-GS84</strain>
    </source>
</reference>
<evidence type="ECO:0000313" key="2">
    <source>
        <dbReference type="EMBL" id="NAS24964.1"/>
    </source>
</evidence>
<gene>
    <name evidence="2" type="ORF">GT755_25175</name>
</gene>
<dbReference type="Proteomes" id="UP000479526">
    <property type="component" value="Unassembled WGS sequence"/>
</dbReference>
<dbReference type="InterPro" id="IPR036913">
    <property type="entry name" value="YegP-like_sf"/>
</dbReference>
<proteinExistence type="predicted"/>
<dbReference type="RefSeq" id="WP_161482075.1">
    <property type="nucleotide sequence ID" value="NZ_WXEW01000007.1"/>
</dbReference>
<keyword evidence="3" id="KW-1185">Reference proteome</keyword>
<evidence type="ECO:0000259" key="1">
    <source>
        <dbReference type="Pfam" id="PF07411"/>
    </source>
</evidence>
<accession>A0A7C9JE57</accession>
<dbReference type="PANTHER" id="PTHR40606:SF1">
    <property type="entry name" value="UPF0339 PROTEIN YEGP"/>
    <property type="match status" value="1"/>
</dbReference>
<dbReference type="EMBL" id="WXEW01000007">
    <property type="protein sequence ID" value="NAS24964.1"/>
    <property type="molecule type" value="Genomic_DNA"/>
</dbReference>
<comment type="caution">
    <text evidence="2">The sequence shown here is derived from an EMBL/GenBank/DDBJ whole genome shotgun (WGS) entry which is preliminary data.</text>
</comment>